<feature type="compositionally biased region" description="Pro residues" evidence="1">
    <location>
        <begin position="31"/>
        <end position="51"/>
    </location>
</feature>
<dbReference type="InterPro" id="IPR017802">
    <property type="entry name" value="VWFA-rel_acidobac-type"/>
</dbReference>
<evidence type="ECO:0000313" key="5">
    <source>
        <dbReference type="Proteomes" id="UP000076079"/>
    </source>
</evidence>
<protein>
    <submittedName>
        <fullName evidence="4">VWFA-related Acidobacterial domain protein</fullName>
    </submittedName>
</protein>
<sequence precursor="true">MTLAVLRQLLVGGAAALVLSARVGTQAPATQTPPPSPPTSTPAKAPGPPPAGQEQPPATESGAQPPAAGQQPPRPGAPEQPTFRAGVEVVSLNVTVTERDGRFVSGLPQEAFSVFEDGVKQDVMFFSGTQLPTALGLLVDTSASMNEKLPIAQQAAVGFIQRMRPEDLVTIVDFDSRAEILQGFTADQNRLTSAIRRTTAGGSTSLYNAVYVALNEFKKIRAASAQNEVRRQAIVVLSDGEDTSSLVPFEEVLELAKRTEVAIYAIGLKDGGGPRNRPMGGFSESDFVLKQFAQETGGKAFFPTSADELTNIYGAVADELAAQYTVGYASRNVRRDGRWRRIVVRVERPNTIARTKQGYYGPT</sequence>
<dbReference type="EMBL" id="CP015136">
    <property type="protein sequence ID" value="AMY12666.1"/>
    <property type="molecule type" value="Genomic_DNA"/>
</dbReference>
<dbReference type="Gene3D" id="3.40.50.410">
    <property type="entry name" value="von Willebrand factor, type A domain"/>
    <property type="match status" value="1"/>
</dbReference>
<keyword evidence="2" id="KW-0732">Signal</keyword>
<dbReference type="SUPFAM" id="SSF53300">
    <property type="entry name" value="vWA-like"/>
    <property type="match status" value="1"/>
</dbReference>
<dbReference type="RefSeq" id="WP_110174103.1">
    <property type="nucleotide sequence ID" value="NZ_CP015136.1"/>
</dbReference>
<evidence type="ECO:0000313" key="4">
    <source>
        <dbReference type="EMBL" id="AMY12666.1"/>
    </source>
</evidence>
<feature type="region of interest" description="Disordered" evidence="1">
    <location>
        <begin position="25"/>
        <end position="81"/>
    </location>
</feature>
<evidence type="ECO:0000256" key="2">
    <source>
        <dbReference type="SAM" id="SignalP"/>
    </source>
</evidence>
<dbReference type="InterPro" id="IPR036465">
    <property type="entry name" value="vWFA_dom_sf"/>
</dbReference>
<evidence type="ECO:0000259" key="3">
    <source>
        <dbReference type="PROSITE" id="PS50234"/>
    </source>
</evidence>
<feature type="signal peptide" evidence="2">
    <location>
        <begin position="1"/>
        <end position="29"/>
    </location>
</feature>
<name>A0A143PWN0_LUTPR</name>
<dbReference type="KEGG" id="abac:LuPra_05947"/>
<dbReference type="STRING" id="1855912.LuPra_05947"/>
<dbReference type="CDD" id="cd00198">
    <property type="entry name" value="vWFA"/>
    <property type="match status" value="1"/>
</dbReference>
<dbReference type="InterPro" id="IPR002035">
    <property type="entry name" value="VWF_A"/>
</dbReference>
<feature type="domain" description="VWFA" evidence="3">
    <location>
        <begin position="134"/>
        <end position="316"/>
    </location>
</feature>
<dbReference type="NCBIfam" id="TIGR03436">
    <property type="entry name" value="acidobact_VWFA"/>
    <property type="match status" value="1"/>
</dbReference>
<evidence type="ECO:0000256" key="1">
    <source>
        <dbReference type="SAM" id="MobiDB-lite"/>
    </source>
</evidence>
<feature type="chain" id="PRO_5007512102" evidence="2">
    <location>
        <begin position="30"/>
        <end position="363"/>
    </location>
</feature>
<dbReference type="AlphaFoldDB" id="A0A143PWN0"/>
<reference evidence="5" key="2">
    <citation type="submission" date="2016-04" db="EMBL/GenBank/DDBJ databases">
        <title>First Complete Genome Sequence of a Subdivision 6 Acidobacterium.</title>
        <authorList>
            <person name="Huang S."/>
            <person name="Vieira S."/>
            <person name="Bunk B."/>
            <person name="Riedel T."/>
            <person name="Sproeer C."/>
            <person name="Overmann J."/>
        </authorList>
    </citation>
    <scope>NUCLEOTIDE SEQUENCE [LARGE SCALE GENOMIC DNA]</scope>
    <source>
        <strain evidence="5">DSM 100886 HEG_-6_39</strain>
    </source>
</reference>
<dbReference type="OrthoDB" id="110718at2"/>
<dbReference type="SMART" id="SM00327">
    <property type="entry name" value="VWA"/>
    <property type="match status" value="1"/>
</dbReference>
<dbReference type="Proteomes" id="UP000076079">
    <property type="component" value="Chromosome"/>
</dbReference>
<feature type="compositionally biased region" description="Low complexity" evidence="1">
    <location>
        <begin position="52"/>
        <end position="71"/>
    </location>
</feature>
<proteinExistence type="predicted"/>
<dbReference type="PROSITE" id="PS50234">
    <property type="entry name" value="VWFA"/>
    <property type="match status" value="1"/>
</dbReference>
<dbReference type="Pfam" id="PF13519">
    <property type="entry name" value="VWA_2"/>
    <property type="match status" value="1"/>
</dbReference>
<gene>
    <name evidence="4" type="ORF">LuPra_05947</name>
</gene>
<reference evidence="4 5" key="1">
    <citation type="journal article" date="2016" name="Genome Announc.">
        <title>First Complete Genome Sequence of a Subdivision 6 Acidobacterium Strain.</title>
        <authorList>
            <person name="Huang S."/>
            <person name="Vieira S."/>
            <person name="Bunk B."/>
            <person name="Riedel T."/>
            <person name="Sproer C."/>
            <person name="Overmann J."/>
        </authorList>
    </citation>
    <scope>NUCLEOTIDE SEQUENCE [LARGE SCALE GENOMIC DNA]</scope>
    <source>
        <strain evidence="5">DSM 100886 HEG_-6_39</strain>
    </source>
</reference>
<keyword evidence="5" id="KW-1185">Reference proteome</keyword>
<accession>A0A143PWN0</accession>
<organism evidence="4 5">
    <name type="scientific">Luteitalea pratensis</name>
    <dbReference type="NCBI Taxonomy" id="1855912"/>
    <lineage>
        <taxon>Bacteria</taxon>
        <taxon>Pseudomonadati</taxon>
        <taxon>Acidobacteriota</taxon>
        <taxon>Vicinamibacteria</taxon>
        <taxon>Vicinamibacterales</taxon>
        <taxon>Vicinamibacteraceae</taxon>
        <taxon>Luteitalea</taxon>
    </lineage>
</organism>